<evidence type="ECO:0000259" key="2">
    <source>
        <dbReference type="Pfam" id="PF00501"/>
    </source>
</evidence>
<dbReference type="Gene3D" id="3.30.300.30">
    <property type="match status" value="1"/>
</dbReference>
<protein>
    <submittedName>
        <fullName evidence="3">Acyl-coenzyme A synthetases/AMP-(Fatty) acid ligases-like protein</fullName>
    </submittedName>
</protein>
<proteinExistence type="inferred from homology"/>
<dbReference type="InterPro" id="IPR042099">
    <property type="entry name" value="ANL_N_sf"/>
</dbReference>
<dbReference type="GO" id="GO:0006631">
    <property type="term" value="P:fatty acid metabolic process"/>
    <property type="evidence" value="ECO:0007669"/>
    <property type="project" value="TreeGrafter"/>
</dbReference>
<comment type="caution">
    <text evidence="3">The sequence shown here is derived from an EMBL/GenBank/DDBJ whole genome shotgun (WGS) entry which is preliminary data.</text>
</comment>
<evidence type="ECO:0000256" key="1">
    <source>
        <dbReference type="ARBA" id="ARBA00006432"/>
    </source>
</evidence>
<dbReference type="InterPro" id="IPR045851">
    <property type="entry name" value="AMP-bd_C_sf"/>
</dbReference>
<evidence type="ECO:0000313" key="3">
    <source>
        <dbReference type="EMBL" id="EQD32602.1"/>
    </source>
</evidence>
<organism evidence="3">
    <name type="scientific">mine drainage metagenome</name>
    <dbReference type="NCBI Taxonomy" id="410659"/>
    <lineage>
        <taxon>unclassified sequences</taxon>
        <taxon>metagenomes</taxon>
        <taxon>ecological metagenomes</taxon>
    </lineage>
</organism>
<dbReference type="GO" id="GO:0031956">
    <property type="term" value="F:medium-chain fatty acid-CoA ligase activity"/>
    <property type="evidence" value="ECO:0007669"/>
    <property type="project" value="TreeGrafter"/>
</dbReference>
<dbReference type="InterPro" id="IPR000873">
    <property type="entry name" value="AMP-dep_synth/lig_dom"/>
</dbReference>
<dbReference type="PANTHER" id="PTHR43201">
    <property type="entry name" value="ACYL-COA SYNTHETASE"/>
    <property type="match status" value="1"/>
</dbReference>
<gene>
    <name evidence="3" type="ORF">B1A_19419</name>
</gene>
<sequence length="261" mass="28354">MYGLESTIFLPLLGGGQLTARLPFFPADVLAALLELPVPPVLVTTPFHLRKLLESNLPLPPLSVIISATAPLSTELAENVEKRLGAPVMEIYGSTETGQIATRQPTQNPRWLAYDGIVLKQERGLTTAMHGHLEGPQVLNDILELQSSSQFLLLGRNSDMVNVVGKRSSLAYLNQIISHLPGVADGVFFIPQTTAEHEAPRLAAFVVAPGRNPQDIQSSLLQKLDPVFLPRPIIFVDSLPRDGNGKIPASAMTELITRHMP</sequence>
<comment type="similarity">
    <text evidence="1">Belongs to the ATP-dependent AMP-binding enzyme family.</text>
</comment>
<dbReference type="Gene3D" id="3.40.50.12780">
    <property type="entry name" value="N-terminal domain of ligase-like"/>
    <property type="match status" value="1"/>
</dbReference>
<dbReference type="EMBL" id="AUZX01014323">
    <property type="protein sequence ID" value="EQD32602.1"/>
    <property type="molecule type" value="Genomic_DNA"/>
</dbReference>
<keyword evidence="3" id="KW-0436">Ligase</keyword>
<reference evidence="3" key="2">
    <citation type="journal article" date="2014" name="ISME J.">
        <title>Microbial stratification in low pH oxic and suboxic macroscopic growths along an acid mine drainage.</title>
        <authorList>
            <person name="Mendez-Garcia C."/>
            <person name="Mesa V."/>
            <person name="Sprenger R.R."/>
            <person name="Richter M."/>
            <person name="Diez M.S."/>
            <person name="Solano J."/>
            <person name="Bargiela R."/>
            <person name="Golyshina O.V."/>
            <person name="Manteca A."/>
            <person name="Ramos J.L."/>
            <person name="Gallego J.R."/>
            <person name="Llorente I."/>
            <person name="Martins Dos Santos V.A."/>
            <person name="Jensen O.N."/>
            <person name="Pelaez A.I."/>
            <person name="Sanchez J."/>
            <person name="Ferrer M."/>
        </authorList>
    </citation>
    <scope>NUCLEOTIDE SEQUENCE</scope>
</reference>
<reference evidence="3" key="1">
    <citation type="submission" date="2013-08" db="EMBL/GenBank/DDBJ databases">
        <authorList>
            <person name="Mendez C."/>
            <person name="Richter M."/>
            <person name="Ferrer M."/>
            <person name="Sanchez J."/>
        </authorList>
    </citation>
    <scope>NUCLEOTIDE SEQUENCE</scope>
</reference>
<dbReference type="SUPFAM" id="SSF56801">
    <property type="entry name" value="Acetyl-CoA synthetase-like"/>
    <property type="match status" value="1"/>
</dbReference>
<dbReference type="AlphaFoldDB" id="T0YL16"/>
<accession>T0YL16</accession>
<name>T0YL16_9ZZZZ</name>
<dbReference type="PANTHER" id="PTHR43201:SF8">
    <property type="entry name" value="ACYL-COA SYNTHETASE FAMILY MEMBER 3"/>
    <property type="match status" value="1"/>
</dbReference>
<feature type="domain" description="AMP-dependent synthetase/ligase" evidence="2">
    <location>
        <begin position="2"/>
        <end position="108"/>
    </location>
</feature>
<dbReference type="Pfam" id="PF00501">
    <property type="entry name" value="AMP-binding"/>
    <property type="match status" value="1"/>
</dbReference>